<keyword evidence="2" id="KW-1185">Reference proteome</keyword>
<proteinExistence type="predicted"/>
<dbReference type="AlphaFoldDB" id="A0A5C3NNM3"/>
<evidence type="ECO:0000313" key="1">
    <source>
        <dbReference type="EMBL" id="TFK78269.1"/>
    </source>
</evidence>
<gene>
    <name evidence="1" type="ORF">K466DRAFT_507552</name>
</gene>
<reference evidence="1 2" key="1">
    <citation type="journal article" date="2019" name="Nat. Ecol. Evol.">
        <title>Megaphylogeny resolves global patterns of mushroom evolution.</title>
        <authorList>
            <person name="Varga T."/>
            <person name="Krizsan K."/>
            <person name="Foldi C."/>
            <person name="Dima B."/>
            <person name="Sanchez-Garcia M."/>
            <person name="Sanchez-Ramirez S."/>
            <person name="Szollosi G.J."/>
            <person name="Szarkandi J.G."/>
            <person name="Papp V."/>
            <person name="Albert L."/>
            <person name="Andreopoulos W."/>
            <person name="Angelini C."/>
            <person name="Antonin V."/>
            <person name="Barry K.W."/>
            <person name="Bougher N.L."/>
            <person name="Buchanan P."/>
            <person name="Buyck B."/>
            <person name="Bense V."/>
            <person name="Catcheside P."/>
            <person name="Chovatia M."/>
            <person name="Cooper J."/>
            <person name="Damon W."/>
            <person name="Desjardin D."/>
            <person name="Finy P."/>
            <person name="Geml J."/>
            <person name="Haridas S."/>
            <person name="Hughes K."/>
            <person name="Justo A."/>
            <person name="Karasinski D."/>
            <person name="Kautmanova I."/>
            <person name="Kiss B."/>
            <person name="Kocsube S."/>
            <person name="Kotiranta H."/>
            <person name="LaButti K.M."/>
            <person name="Lechner B.E."/>
            <person name="Liimatainen K."/>
            <person name="Lipzen A."/>
            <person name="Lukacs Z."/>
            <person name="Mihaltcheva S."/>
            <person name="Morgado L.N."/>
            <person name="Niskanen T."/>
            <person name="Noordeloos M.E."/>
            <person name="Ohm R.A."/>
            <person name="Ortiz-Santana B."/>
            <person name="Ovrebo C."/>
            <person name="Racz N."/>
            <person name="Riley R."/>
            <person name="Savchenko A."/>
            <person name="Shiryaev A."/>
            <person name="Soop K."/>
            <person name="Spirin V."/>
            <person name="Szebenyi C."/>
            <person name="Tomsovsky M."/>
            <person name="Tulloss R.E."/>
            <person name="Uehling J."/>
            <person name="Grigoriev I.V."/>
            <person name="Vagvolgyi C."/>
            <person name="Papp T."/>
            <person name="Martin F.M."/>
            <person name="Miettinen O."/>
            <person name="Hibbett D.S."/>
            <person name="Nagy L.G."/>
        </authorList>
    </citation>
    <scope>NUCLEOTIDE SEQUENCE [LARGE SCALE GENOMIC DNA]</scope>
    <source>
        <strain evidence="1 2">HHB13444</strain>
    </source>
</reference>
<dbReference type="EMBL" id="ML212661">
    <property type="protein sequence ID" value="TFK78269.1"/>
    <property type="molecule type" value="Genomic_DNA"/>
</dbReference>
<name>A0A5C3NNM3_9APHY</name>
<protein>
    <submittedName>
        <fullName evidence="1">Uncharacterized protein</fullName>
    </submittedName>
</protein>
<sequence length="125" mass="14142">VRGLLYPMNVPAPQMVQLPVKIEHDNVVDASGWVADVDIGHWFPYGAKYTRVVKMPGASRRLSNQFTVLTSRRHGRAAVNYCALGLFRRAVRGNILVIRHQNRSSELATNLHPCEKQFVHIIVDK</sequence>
<feature type="non-terminal residue" evidence="1">
    <location>
        <position position="1"/>
    </location>
</feature>
<organism evidence="1 2">
    <name type="scientific">Polyporus arcularius HHB13444</name>
    <dbReference type="NCBI Taxonomy" id="1314778"/>
    <lineage>
        <taxon>Eukaryota</taxon>
        <taxon>Fungi</taxon>
        <taxon>Dikarya</taxon>
        <taxon>Basidiomycota</taxon>
        <taxon>Agaricomycotina</taxon>
        <taxon>Agaricomycetes</taxon>
        <taxon>Polyporales</taxon>
        <taxon>Polyporaceae</taxon>
        <taxon>Polyporus</taxon>
    </lineage>
</organism>
<dbReference type="Proteomes" id="UP000308197">
    <property type="component" value="Unassembled WGS sequence"/>
</dbReference>
<accession>A0A5C3NNM3</accession>
<evidence type="ECO:0000313" key="2">
    <source>
        <dbReference type="Proteomes" id="UP000308197"/>
    </source>
</evidence>
<dbReference type="InParanoid" id="A0A5C3NNM3"/>